<feature type="region of interest" description="Disordered" evidence="1">
    <location>
        <begin position="36"/>
        <end position="72"/>
    </location>
</feature>
<dbReference type="Proteomes" id="UP000256301">
    <property type="component" value="Unassembled WGS sequence"/>
</dbReference>
<reference evidence="2 3" key="1">
    <citation type="submission" date="2017-08" db="EMBL/GenBank/DDBJ databases">
        <title>Functional genomic and metabolic studies of the symbiotic interactions of six Microcystis-dominated communities.</title>
        <authorList>
            <person name="Li Q."/>
            <person name="Lin F."/>
        </authorList>
    </citation>
    <scope>NUCLEOTIDE SEQUENCE [LARGE SCALE GENOMIC DNA]</scope>
    <source>
        <strain evidence="2">DA14</strain>
    </source>
</reference>
<evidence type="ECO:0000313" key="2">
    <source>
        <dbReference type="EMBL" id="REJ57818.1"/>
    </source>
</evidence>
<dbReference type="AlphaFoldDB" id="A0A3E0ME13"/>
<evidence type="ECO:0000256" key="1">
    <source>
        <dbReference type="SAM" id="MobiDB-lite"/>
    </source>
</evidence>
<organism evidence="2 3">
    <name type="scientific">Microcystis aeruginosa DA14</name>
    <dbReference type="NCBI Taxonomy" id="1987506"/>
    <lineage>
        <taxon>Bacteria</taxon>
        <taxon>Bacillati</taxon>
        <taxon>Cyanobacteriota</taxon>
        <taxon>Cyanophyceae</taxon>
        <taxon>Oscillatoriophycideae</taxon>
        <taxon>Chroococcales</taxon>
        <taxon>Microcystaceae</taxon>
        <taxon>Microcystis</taxon>
    </lineage>
</organism>
<evidence type="ECO:0000313" key="3">
    <source>
        <dbReference type="Proteomes" id="UP000256301"/>
    </source>
</evidence>
<accession>A0A3E0ME13</accession>
<protein>
    <submittedName>
        <fullName evidence="2">Uncharacterized protein</fullName>
    </submittedName>
</protein>
<dbReference type="EMBL" id="QQWE01000003">
    <property type="protein sequence ID" value="REJ57818.1"/>
    <property type="molecule type" value="Genomic_DNA"/>
</dbReference>
<name>A0A3E0ME13_MICAE</name>
<proteinExistence type="predicted"/>
<sequence>MTISSANGGQSLEVTLGAERIDLTIFADEFEAVLDRSSPADGTEEIRPFANSARLPLSKHARRPTSEVPGAQ</sequence>
<comment type="caution">
    <text evidence="2">The sequence shown here is derived from an EMBL/GenBank/DDBJ whole genome shotgun (WGS) entry which is preliminary data.</text>
</comment>
<gene>
    <name evidence="2" type="ORF">DWQ56_11225</name>
</gene>